<feature type="compositionally biased region" description="Basic and acidic residues" evidence="1">
    <location>
        <begin position="83"/>
        <end position="106"/>
    </location>
</feature>
<gene>
    <name evidence="2" type="ORF">AaE_007178</name>
</gene>
<sequence>MAQQERDDNEKGMLGKLKDTVKHSFGQDPNHPSGPMQSGYETHTAKAPGSKQSGYEGHSDRTSPFAAKSEFTSQDPKWLADASKSDLERQDEKLRDKASEYYDSAKQKATSARDTIKDIAADAVDKIKQHASVANEKGQEVYQRHVGNRSD</sequence>
<evidence type="ECO:0000313" key="2">
    <source>
        <dbReference type="EMBL" id="KAF0748978.1"/>
    </source>
</evidence>
<reference evidence="2 3" key="1">
    <citation type="submission" date="2019-06" db="EMBL/GenBank/DDBJ databases">
        <title>Genomics analysis of Aphanomyces spp. identifies a new class of oomycete effector associated with host adaptation.</title>
        <authorList>
            <person name="Gaulin E."/>
        </authorList>
    </citation>
    <scope>NUCLEOTIDE SEQUENCE [LARGE SCALE GENOMIC DNA]</scope>
    <source>
        <strain evidence="2 3">E</strain>
    </source>
</reference>
<feature type="region of interest" description="Disordered" evidence="1">
    <location>
        <begin position="132"/>
        <end position="151"/>
    </location>
</feature>
<feature type="compositionally biased region" description="Basic and acidic residues" evidence="1">
    <location>
        <begin position="1"/>
        <end position="22"/>
    </location>
</feature>
<evidence type="ECO:0000256" key="1">
    <source>
        <dbReference type="SAM" id="MobiDB-lite"/>
    </source>
</evidence>
<proteinExistence type="predicted"/>
<organism evidence="2 3">
    <name type="scientific">Aphanomyces astaci</name>
    <name type="common">Crayfish plague agent</name>
    <dbReference type="NCBI Taxonomy" id="112090"/>
    <lineage>
        <taxon>Eukaryota</taxon>
        <taxon>Sar</taxon>
        <taxon>Stramenopiles</taxon>
        <taxon>Oomycota</taxon>
        <taxon>Saprolegniomycetes</taxon>
        <taxon>Saprolegniales</taxon>
        <taxon>Verrucalvaceae</taxon>
        <taxon>Aphanomyces</taxon>
    </lineage>
</organism>
<dbReference type="Gene3D" id="6.10.140.1430">
    <property type="match status" value="1"/>
</dbReference>
<dbReference type="EMBL" id="VJMI01012942">
    <property type="protein sequence ID" value="KAF0748978.1"/>
    <property type="molecule type" value="Genomic_DNA"/>
</dbReference>
<evidence type="ECO:0000313" key="3">
    <source>
        <dbReference type="Proteomes" id="UP000469452"/>
    </source>
</evidence>
<accession>A0A6A5AIU5</accession>
<comment type="caution">
    <text evidence="2">The sequence shown here is derived from an EMBL/GenBank/DDBJ whole genome shotgun (WGS) entry which is preliminary data.</text>
</comment>
<feature type="region of interest" description="Disordered" evidence="1">
    <location>
        <begin position="1"/>
        <end position="112"/>
    </location>
</feature>
<protein>
    <submittedName>
        <fullName evidence="2">Uncharacterized protein</fullName>
    </submittedName>
</protein>
<dbReference type="Proteomes" id="UP000469452">
    <property type="component" value="Unassembled WGS sequence"/>
</dbReference>
<dbReference type="AlphaFoldDB" id="A0A6A5AIU5"/>
<name>A0A6A5AIU5_APHAT</name>
<feature type="compositionally biased region" description="Basic and acidic residues" evidence="1">
    <location>
        <begin position="137"/>
        <end position="151"/>
    </location>
</feature>
<dbReference type="VEuPathDB" id="FungiDB:H257_06202"/>